<feature type="transmembrane region" description="Helical" evidence="6">
    <location>
        <begin position="447"/>
        <end position="468"/>
    </location>
</feature>
<feature type="region of interest" description="Disordered" evidence="5">
    <location>
        <begin position="17"/>
        <end position="49"/>
    </location>
</feature>
<evidence type="ECO:0000256" key="3">
    <source>
        <dbReference type="ARBA" id="ARBA00022989"/>
    </source>
</evidence>
<comment type="caution">
    <text evidence="8">The sequence shown here is derived from an EMBL/GenBank/DDBJ whole genome shotgun (WGS) entry which is preliminary data.</text>
</comment>
<keyword evidence="9" id="KW-1185">Reference proteome</keyword>
<feature type="transmembrane region" description="Helical" evidence="6">
    <location>
        <begin position="77"/>
        <end position="97"/>
    </location>
</feature>
<dbReference type="PANTHER" id="PTHR23502">
    <property type="entry name" value="MAJOR FACILITATOR SUPERFAMILY"/>
    <property type="match status" value="1"/>
</dbReference>
<dbReference type="Pfam" id="PF07690">
    <property type="entry name" value="MFS_1"/>
    <property type="match status" value="1"/>
</dbReference>
<feature type="transmembrane region" description="Helical" evidence="6">
    <location>
        <begin position="480"/>
        <end position="502"/>
    </location>
</feature>
<feature type="transmembrane region" description="Helical" evidence="6">
    <location>
        <begin position="412"/>
        <end position="435"/>
    </location>
</feature>
<dbReference type="EMBL" id="CAUWAG010000018">
    <property type="protein sequence ID" value="CAJ2511141.1"/>
    <property type="molecule type" value="Genomic_DNA"/>
</dbReference>
<dbReference type="Proteomes" id="UP001295740">
    <property type="component" value="Unassembled WGS sequence"/>
</dbReference>
<evidence type="ECO:0000259" key="7">
    <source>
        <dbReference type="PROSITE" id="PS50850"/>
    </source>
</evidence>
<comment type="subcellular location">
    <subcellularLocation>
        <location evidence="1">Membrane</location>
        <topology evidence="1">Multi-pass membrane protein</topology>
    </subcellularLocation>
</comment>
<dbReference type="InterPro" id="IPR020846">
    <property type="entry name" value="MFS_dom"/>
</dbReference>
<evidence type="ECO:0000313" key="9">
    <source>
        <dbReference type="Proteomes" id="UP001295740"/>
    </source>
</evidence>
<dbReference type="GO" id="GO:0022857">
    <property type="term" value="F:transmembrane transporter activity"/>
    <property type="evidence" value="ECO:0007669"/>
    <property type="project" value="InterPro"/>
</dbReference>
<dbReference type="AlphaFoldDB" id="A0AAI8VNK7"/>
<dbReference type="SUPFAM" id="SSF103473">
    <property type="entry name" value="MFS general substrate transporter"/>
    <property type="match status" value="1"/>
</dbReference>
<reference evidence="8" key="1">
    <citation type="submission" date="2023-10" db="EMBL/GenBank/DDBJ databases">
        <authorList>
            <person name="Hackl T."/>
        </authorList>
    </citation>
    <scope>NUCLEOTIDE SEQUENCE</scope>
</reference>
<feature type="transmembrane region" description="Helical" evidence="6">
    <location>
        <begin position="200"/>
        <end position="223"/>
    </location>
</feature>
<accession>A0AAI8VNK7</accession>
<dbReference type="PROSITE" id="PS50850">
    <property type="entry name" value="MFS"/>
    <property type="match status" value="1"/>
</dbReference>
<keyword evidence="4 6" id="KW-0472">Membrane</keyword>
<sequence length="518" mass="57109">MWWYVQYRQLGKKVAAEVGRTAQSPESPDKSSEDVERTANRERQTDGKSGKIYVRVHGDDDALDPRNWPLLSRAKNIVILTLLIFTQAWAGASESIANRMASEEFGVSQVAENLSTAMYLFGIGSGAFFGGPLSETVGRNPTYLVSTFCYLFFVLGSALTPTFGGQVVCRYFVGLFASATLSINGSSVRDQFRPVKTAFVFPVIAWANVAAPVLAPIAGGWIVSNGSLSWRWTEWSTLIISGFAFLVAFLFLPETYLPLLLDWKAEHLRRVTGDDRYVSEHSEAASFSERLRKALPLPVKFLAGEPVITVLGGYLILLYVLLFTFLSGFDYIFRDTYGLSTAMSGSCFGSIAAGATFFTLLSPGFYTLARWKTEYVRGSSIHPEFRIWPAIIAAPLLPISLFWLGWGDQKSISIWSSLGACFVFGMVIIAIYVSSYEYIIDSYGDHAATGLASITIVRYLVAGGMVMAARPMYEGIGTHWTMTLLGCVATLLTPAPLVFWWMGPRLRARSPYAKSPDL</sequence>
<proteinExistence type="predicted"/>
<feature type="transmembrane region" description="Helical" evidence="6">
    <location>
        <begin position="387"/>
        <end position="406"/>
    </location>
</feature>
<evidence type="ECO:0000256" key="6">
    <source>
        <dbReference type="SAM" id="Phobius"/>
    </source>
</evidence>
<keyword evidence="3 6" id="KW-1133">Transmembrane helix</keyword>
<dbReference type="InterPro" id="IPR011701">
    <property type="entry name" value="MFS"/>
</dbReference>
<gene>
    <name evidence="8" type="ORF">KHLLAP_LOCUS11609</name>
</gene>
<keyword evidence="2 6" id="KW-0812">Transmembrane</keyword>
<feature type="transmembrane region" description="Helical" evidence="6">
    <location>
        <begin position="301"/>
        <end position="322"/>
    </location>
</feature>
<feature type="transmembrane region" description="Helical" evidence="6">
    <location>
        <begin position="342"/>
        <end position="366"/>
    </location>
</feature>
<name>A0AAI8VNK7_9PEZI</name>
<evidence type="ECO:0000256" key="1">
    <source>
        <dbReference type="ARBA" id="ARBA00004141"/>
    </source>
</evidence>
<feature type="domain" description="Major facilitator superfamily (MFS) profile" evidence="7">
    <location>
        <begin position="76"/>
        <end position="518"/>
    </location>
</feature>
<feature type="transmembrane region" description="Helical" evidence="6">
    <location>
        <begin position="141"/>
        <end position="159"/>
    </location>
</feature>
<protein>
    <submittedName>
        <fullName evidence="8">Uu.00g067660.m01.CDS01</fullName>
    </submittedName>
</protein>
<evidence type="ECO:0000256" key="4">
    <source>
        <dbReference type="ARBA" id="ARBA00023136"/>
    </source>
</evidence>
<feature type="transmembrane region" description="Helical" evidence="6">
    <location>
        <begin position="117"/>
        <end position="134"/>
    </location>
</feature>
<feature type="transmembrane region" description="Helical" evidence="6">
    <location>
        <begin position="235"/>
        <end position="261"/>
    </location>
</feature>
<evidence type="ECO:0000313" key="8">
    <source>
        <dbReference type="EMBL" id="CAJ2511141.1"/>
    </source>
</evidence>
<dbReference type="InterPro" id="IPR036259">
    <property type="entry name" value="MFS_trans_sf"/>
</dbReference>
<dbReference type="Gene3D" id="1.20.1250.20">
    <property type="entry name" value="MFS general substrate transporter like domains"/>
    <property type="match status" value="1"/>
</dbReference>
<evidence type="ECO:0000256" key="5">
    <source>
        <dbReference type="SAM" id="MobiDB-lite"/>
    </source>
</evidence>
<feature type="compositionally biased region" description="Basic and acidic residues" evidence="5">
    <location>
        <begin position="27"/>
        <end position="49"/>
    </location>
</feature>
<evidence type="ECO:0000256" key="2">
    <source>
        <dbReference type="ARBA" id="ARBA00022692"/>
    </source>
</evidence>
<dbReference type="PANTHER" id="PTHR23502:SF188">
    <property type="entry name" value="MAJOR FACILITATOR SUPERFAMILY (MFS) PROFILE DOMAIN-CONTAINING PROTEIN"/>
    <property type="match status" value="1"/>
</dbReference>
<organism evidence="8 9">
    <name type="scientific">Anthostomella pinea</name>
    <dbReference type="NCBI Taxonomy" id="933095"/>
    <lineage>
        <taxon>Eukaryota</taxon>
        <taxon>Fungi</taxon>
        <taxon>Dikarya</taxon>
        <taxon>Ascomycota</taxon>
        <taxon>Pezizomycotina</taxon>
        <taxon>Sordariomycetes</taxon>
        <taxon>Xylariomycetidae</taxon>
        <taxon>Xylariales</taxon>
        <taxon>Xylariaceae</taxon>
        <taxon>Anthostomella</taxon>
    </lineage>
</organism>
<dbReference type="GO" id="GO:0005886">
    <property type="term" value="C:plasma membrane"/>
    <property type="evidence" value="ECO:0007669"/>
    <property type="project" value="TreeGrafter"/>
</dbReference>
<feature type="transmembrane region" description="Helical" evidence="6">
    <location>
        <begin position="171"/>
        <end position="188"/>
    </location>
</feature>